<name>A0A291QF77_9ACTN</name>
<dbReference type="GO" id="GO:0019343">
    <property type="term" value="P:cysteine biosynthetic process via cystathionine"/>
    <property type="evidence" value="ECO:0007669"/>
    <property type="project" value="TreeGrafter"/>
</dbReference>
<evidence type="ECO:0000256" key="4">
    <source>
        <dbReference type="ARBA" id="ARBA00051441"/>
    </source>
</evidence>
<evidence type="ECO:0000313" key="11">
    <source>
        <dbReference type="Proteomes" id="UP000221011"/>
    </source>
</evidence>
<evidence type="ECO:0000256" key="1">
    <source>
        <dbReference type="ARBA" id="ARBA00001933"/>
    </source>
</evidence>
<evidence type="ECO:0000256" key="7">
    <source>
        <dbReference type="ARBA" id="ARBA00083849"/>
    </source>
</evidence>
<feature type="modified residue" description="N6-(pyridoxal phosphate)lysine" evidence="8">
    <location>
        <position position="204"/>
    </location>
</feature>
<comment type="cofactor">
    <cofactor evidence="1 9">
        <name>pyridoxal 5'-phosphate</name>
        <dbReference type="ChEBI" id="CHEBI:597326"/>
    </cofactor>
</comment>
<dbReference type="CDD" id="cd00614">
    <property type="entry name" value="CGS_like"/>
    <property type="match status" value="1"/>
</dbReference>
<dbReference type="InterPro" id="IPR015424">
    <property type="entry name" value="PyrdxlP-dep_Trfase"/>
</dbReference>
<dbReference type="RefSeq" id="WP_098244470.1">
    <property type="nucleotide sequence ID" value="NZ_CP022685.1"/>
</dbReference>
<dbReference type="FunFam" id="3.40.640.10:FF:000009">
    <property type="entry name" value="Cystathionine gamma-synthase homolog"/>
    <property type="match status" value="1"/>
</dbReference>
<evidence type="ECO:0000256" key="5">
    <source>
        <dbReference type="ARBA" id="ARBA00066530"/>
    </source>
</evidence>
<dbReference type="Proteomes" id="UP000221011">
    <property type="component" value="Chromosome"/>
</dbReference>
<dbReference type="EMBL" id="CP022685">
    <property type="protein sequence ID" value="ATL30113.1"/>
    <property type="molecule type" value="Genomic_DNA"/>
</dbReference>
<dbReference type="KEGG" id="sfk:KY5_5095"/>
<dbReference type="Pfam" id="PF01053">
    <property type="entry name" value="Cys_Met_Meta_PP"/>
    <property type="match status" value="1"/>
</dbReference>
<evidence type="ECO:0000256" key="3">
    <source>
        <dbReference type="ARBA" id="ARBA00022898"/>
    </source>
</evidence>
<evidence type="ECO:0000256" key="2">
    <source>
        <dbReference type="ARBA" id="ARBA00009077"/>
    </source>
</evidence>
<evidence type="ECO:0000256" key="8">
    <source>
        <dbReference type="PIRSR" id="PIRSR001434-2"/>
    </source>
</evidence>
<organism evidence="10 11">
    <name type="scientific">Streptomyces formicae</name>
    <dbReference type="NCBI Taxonomy" id="1616117"/>
    <lineage>
        <taxon>Bacteria</taxon>
        <taxon>Bacillati</taxon>
        <taxon>Actinomycetota</taxon>
        <taxon>Actinomycetes</taxon>
        <taxon>Kitasatosporales</taxon>
        <taxon>Streptomycetaceae</taxon>
        <taxon>Streptomyces</taxon>
    </lineage>
</organism>
<dbReference type="Gene3D" id="3.90.1150.10">
    <property type="entry name" value="Aspartate Aminotransferase, domain 1"/>
    <property type="match status" value="1"/>
</dbReference>
<dbReference type="Gene3D" id="3.40.640.10">
    <property type="entry name" value="Type I PLP-dependent aspartate aminotransferase-like (Major domain)"/>
    <property type="match status" value="1"/>
</dbReference>
<dbReference type="InterPro" id="IPR015421">
    <property type="entry name" value="PyrdxlP-dep_Trfase_major"/>
</dbReference>
<dbReference type="SUPFAM" id="SSF53383">
    <property type="entry name" value="PLP-dependent transferases"/>
    <property type="match status" value="1"/>
</dbReference>
<protein>
    <recommendedName>
        <fullName evidence="6">Cystathionine gamma-synthase</fullName>
        <ecNumber evidence="5">2.5.1.48</ecNumber>
    </recommendedName>
    <alternativeName>
        <fullName evidence="7">O-succinylhomoserine (thiol)-lyase</fullName>
    </alternativeName>
</protein>
<dbReference type="PANTHER" id="PTHR11808:SF15">
    <property type="entry name" value="CYSTATHIONINE GAMMA-LYASE"/>
    <property type="match status" value="1"/>
</dbReference>
<keyword evidence="3 8" id="KW-0663">Pyridoxal phosphate</keyword>
<comment type="similarity">
    <text evidence="2 9">Belongs to the trans-sulfuration enzymes family.</text>
</comment>
<evidence type="ECO:0000256" key="6">
    <source>
        <dbReference type="ARBA" id="ARBA00068008"/>
    </source>
</evidence>
<comment type="catalytic activity">
    <reaction evidence="4">
        <text>O-succinyl-L-homoserine + L-cysteine = L,L-cystathionine + succinate + H(+)</text>
        <dbReference type="Rhea" id="RHEA:20397"/>
        <dbReference type="ChEBI" id="CHEBI:15378"/>
        <dbReference type="ChEBI" id="CHEBI:30031"/>
        <dbReference type="ChEBI" id="CHEBI:35235"/>
        <dbReference type="ChEBI" id="CHEBI:57661"/>
        <dbReference type="ChEBI" id="CHEBI:58161"/>
        <dbReference type="EC" id="2.5.1.48"/>
    </reaction>
</comment>
<dbReference type="FunFam" id="3.90.1150.10:FF:000008">
    <property type="entry name" value="Cystathionine gamma-synthase"/>
    <property type="match status" value="1"/>
</dbReference>
<gene>
    <name evidence="10" type="ORF">KY5_5095</name>
</gene>
<evidence type="ECO:0000256" key="9">
    <source>
        <dbReference type="RuleBase" id="RU362118"/>
    </source>
</evidence>
<dbReference type="InterPro" id="IPR000277">
    <property type="entry name" value="Cys/Met-Metab_PyrdxlP-dep_enz"/>
</dbReference>
<evidence type="ECO:0000313" key="10">
    <source>
        <dbReference type="EMBL" id="ATL30113.1"/>
    </source>
</evidence>
<dbReference type="EC" id="2.5.1.48" evidence="5"/>
<proteinExistence type="inferred from homology"/>
<reference evidence="10 11" key="1">
    <citation type="submission" date="2017-08" db="EMBL/GenBank/DDBJ databases">
        <title>Complete Genome Sequence of Streptomyces formicae KY5, the formicamycin producer.</title>
        <authorList>
            <person name="Holmes N.A."/>
            <person name="Devine R."/>
            <person name="Qin Z."/>
            <person name="Seipke R.F."/>
            <person name="Wilkinson B."/>
            <person name="Hutchings M.I."/>
        </authorList>
    </citation>
    <scope>NUCLEOTIDE SEQUENCE [LARGE SCALE GENOMIC DNA]</scope>
    <source>
        <strain evidence="10 11">KY5</strain>
    </source>
</reference>
<accession>A0A291QF77</accession>
<dbReference type="PANTHER" id="PTHR11808">
    <property type="entry name" value="TRANS-SULFURATION ENZYME FAMILY MEMBER"/>
    <property type="match status" value="1"/>
</dbReference>
<dbReference type="GO" id="GO:0004123">
    <property type="term" value="F:cystathionine gamma-lyase activity"/>
    <property type="evidence" value="ECO:0007669"/>
    <property type="project" value="TreeGrafter"/>
</dbReference>
<sequence length="384" mass="40417">MSDSHSTQSFETVAIHAGNTADPLTGAVVPPIYQVSTYKQDGVGGLRGGYEYSRSANPTRTALEENLAALEGGSRGLAFASGLAAEDCLLRTLLTPGDHVVIPNDAYGGTFRLFDKVVSRWGVEWSVADTSDPEAVRAALTDRTKAIWVETPSNPLLGITDIAAVAQIAREAGARLVVDNTFASPYLQQPLALGADVVVHSMTKYMGGHSDVVGGALVVNDAGLGEELAYHQNAMGAVAGPFDAWLVLRGIKTLAVRMDRHSENATKVTEMLTRHARVTRVLYPGLPEHPGHEIAAKQMKAFGGMVSFLVEGGEEAAVEVCNRAKLFTLGESLGGVESLIEHPGRMTHASVAGSALEVPGALVRLSVGIESADDLIADLQQALG</sequence>
<dbReference type="InterPro" id="IPR015422">
    <property type="entry name" value="PyrdxlP-dep_Trfase_small"/>
</dbReference>
<keyword evidence="10" id="KW-0456">Lyase</keyword>
<keyword evidence="11" id="KW-1185">Reference proteome</keyword>
<dbReference type="GO" id="GO:0005737">
    <property type="term" value="C:cytoplasm"/>
    <property type="evidence" value="ECO:0007669"/>
    <property type="project" value="TreeGrafter"/>
</dbReference>
<dbReference type="GO" id="GO:0030170">
    <property type="term" value="F:pyridoxal phosphate binding"/>
    <property type="evidence" value="ECO:0007669"/>
    <property type="project" value="InterPro"/>
</dbReference>
<dbReference type="NCBIfam" id="NF005871">
    <property type="entry name" value="PRK07811.1"/>
    <property type="match status" value="1"/>
</dbReference>
<dbReference type="AlphaFoldDB" id="A0A291QF77"/>
<dbReference type="GO" id="GO:0003962">
    <property type="term" value="F:cystathionine gamma-synthase activity"/>
    <property type="evidence" value="ECO:0007669"/>
    <property type="project" value="UniProtKB-EC"/>
</dbReference>
<dbReference type="PIRSF" id="PIRSF001434">
    <property type="entry name" value="CGS"/>
    <property type="match status" value="1"/>
</dbReference>
<dbReference type="GO" id="GO:0019346">
    <property type="term" value="P:transsulfuration"/>
    <property type="evidence" value="ECO:0007669"/>
    <property type="project" value="InterPro"/>
</dbReference>